<dbReference type="RefSeq" id="XP_029124356.1">
    <property type="nucleotide sequence ID" value="XM_029268523.1"/>
</dbReference>
<evidence type="ECO:0000313" key="2">
    <source>
        <dbReference type="Proteomes" id="UP000504607"/>
    </source>
</evidence>
<protein>
    <submittedName>
        <fullName evidence="3">Uncharacterized protein LOC105058736</fullName>
    </submittedName>
</protein>
<feature type="compositionally biased region" description="Basic residues" evidence="1">
    <location>
        <begin position="92"/>
        <end position="108"/>
    </location>
</feature>
<name>A0A8N4FDR5_ELAGV</name>
<feature type="region of interest" description="Disordered" evidence="1">
    <location>
        <begin position="92"/>
        <end position="114"/>
    </location>
</feature>
<dbReference type="AlphaFoldDB" id="A0A8N4FDR5"/>
<accession>A0A8N4FDR5</accession>
<organism evidence="2 3">
    <name type="scientific">Elaeis guineensis var. tenera</name>
    <name type="common">Oil palm</name>
    <dbReference type="NCBI Taxonomy" id="51953"/>
    <lineage>
        <taxon>Eukaryota</taxon>
        <taxon>Viridiplantae</taxon>
        <taxon>Streptophyta</taxon>
        <taxon>Embryophyta</taxon>
        <taxon>Tracheophyta</taxon>
        <taxon>Spermatophyta</taxon>
        <taxon>Magnoliopsida</taxon>
        <taxon>Liliopsida</taxon>
        <taxon>Arecaceae</taxon>
        <taxon>Arecoideae</taxon>
        <taxon>Cocoseae</taxon>
        <taxon>Elaeidinae</taxon>
        <taxon>Elaeis</taxon>
    </lineage>
</organism>
<sequence length="131" mass="14481">MVVRHGMIKKEMVERGVGCSHGGDSETGTAIFGGPPLLGGCRTPRQAPPVSRHATILVGRAARLCVAATKGCPNKRCPNFFLAKFESKSARHHLNGKIRRRRRRRNKASKNSPTVGIWMWRKRSGKLVAKQ</sequence>
<evidence type="ECO:0000256" key="1">
    <source>
        <dbReference type="SAM" id="MobiDB-lite"/>
    </source>
</evidence>
<reference evidence="3" key="1">
    <citation type="submission" date="2025-08" db="UniProtKB">
        <authorList>
            <consortium name="RefSeq"/>
        </authorList>
    </citation>
    <scope>IDENTIFICATION</scope>
</reference>
<evidence type="ECO:0000313" key="3">
    <source>
        <dbReference type="RefSeq" id="XP_029124356.1"/>
    </source>
</evidence>
<proteinExistence type="predicted"/>
<keyword evidence="2" id="KW-1185">Reference proteome</keyword>
<dbReference type="Proteomes" id="UP000504607">
    <property type="component" value="Chromosome 15"/>
</dbReference>
<gene>
    <name evidence="3" type="primary">LOC105058736</name>
</gene>